<dbReference type="Proteomes" id="UP001454036">
    <property type="component" value="Unassembled WGS sequence"/>
</dbReference>
<organism evidence="1 2">
    <name type="scientific">Lithospermum erythrorhizon</name>
    <name type="common">Purple gromwell</name>
    <name type="synonym">Lithospermum officinale var. erythrorhizon</name>
    <dbReference type="NCBI Taxonomy" id="34254"/>
    <lineage>
        <taxon>Eukaryota</taxon>
        <taxon>Viridiplantae</taxon>
        <taxon>Streptophyta</taxon>
        <taxon>Embryophyta</taxon>
        <taxon>Tracheophyta</taxon>
        <taxon>Spermatophyta</taxon>
        <taxon>Magnoliopsida</taxon>
        <taxon>eudicotyledons</taxon>
        <taxon>Gunneridae</taxon>
        <taxon>Pentapetalae</taxon>
        <taxon>asterids</taxon>
        <taxon>lamiids</taxon>
        <taxon>Boraginales</taxon>
        <taxon>Boraginaceae</taxon>
        <taxon>Boraginoideae</taxon>
        <taxon>Lithospermeae</taxon>
        <taxon>Lithospermum</taxon>
    </lineage>
</organism>
<dbReference type="PANTHER" id="PTHR34130:SF3">
    <property type="entry name" value="DUF1645 FAMILY PROTEIN"/>
    <property type="match status" value="1"/>
</dbReference>
<reference evidence="1 2" key="1">
    <citation type="submission" date="2024-01" db="EMBL/GenBank/DDBJ databases">
        <title>The complete chloroplast genome sequence of Lithospermum erythrorhizon: insights into the phylogenetic relationship among Boraginaceae species and the maternal lineages of purple gromwells.</title>
        <authorList>
            <person name="Okada T."/>
            <person name="Watanabe K."/>
        </authorList>
    </citation>
    <scope>NUCLEOTIDE SEQUENCE [LARGE SCALE GENOMIC DNA]</scope>
</reference>
<keyword evidence="2" id="KW-1185">Reference proteome</keyword>
<protein>
    <submittedName>
        <fullName evidence="1">Uncharacterized protein</fullName>
    </submittedName>
</protein>
<evidence type="ECO:0000313" key="1">
    <source>
        <dbReference type="EMBL" id="GAA0141121.1"/>
    </source>
</evidence>
<name>A0AAV3NPT3_LITER</name>
<proteinExistence type="predicted"/>
<accession>A0AAV3NPT3</accession>
<sequence>MMVDYDFKDDEAEETLSLSDLVTHDVAAWDDYSSTDHMNLEQECFEFFTDEWSAKIITLPHRHHQNIIFCGKLIQSKNPTFTKTKESHYSNGNNNNVGYGRLERIDSSLVHGKMLAIPTLLRSSRKSRWCKIFLGMDPMIKPSGGVQLREIKQRLSRLRRPIEGGQQADDEYRKKSKGGLWGLVKALGCGEYNHATAVKESIKGISRV</sequence>
<gene>
    <name evidence="1" type="ORF">LIER_02336</name>
</gene>
<dbReference type="PANTHER" id="PTHR34130">
    <property type="entry name" value="OS08G0243800 PROTEIN"/>
    <property type="match status" value="1"/>
</dbReference>
<comment type="caution">
    <text evidence="1">The sequence shown here is derived from an EMBL/GenBank/DDBJ whole genome shotgun (WGS) entry which is preliminary data.</text>
</comment>
<dbReference type="AlphaFoldDB" id="A0AAV3NPT3"/>
<dbReference type="EMBL" id="BAABME010000251">
    <property type="protein sequence ID" value="GAA0141121.1"/>
    <property type="molecule type" value="Genomic_DNA"/>
</dbReference>
<evidence type="ECO:0000313" key="2">
    <source>
        <dbReference type="Proteomes" id="UP001454036"/>
    </source>
</evidence>